<dbReference type="CDD" id="cd06257">
    <property type="entry name" value="DnaJ"/>
    <property type="match status" value="1"/>
</dbReference>
<dbReference type="Proteomes" id="UP001153678">
    <property type="component" value="Unassembled WGS sequence"/>
</dbReference>
<keyword evidence="1" id="KW-0812">Transmembrane</keyword>
<keyword evidence="1" id="KW-1133">Transmembrane helix</keyword>
<comment type="caution">
    <text evidence="3">The sequence shown here is derived from an EMBL/GenBank/DDBJ whole genome shotgun (WGS) entry which is preliminary data.</text>
</comment>
<organism evidence="3 4">
    <name type="scientific">Funneliformis geosporum</name>
    <dbReference type="NCBI Taxonomy" id="1117311"/>
    <lineage>
        <taxon>Eukaryota</taxon>
        <taxon>Fungi</taxon>
        <taxon>Fungi incertae sedis</taxon>
        <taxon>Mucoromycota</taxon>
        <taxon>Glomeromycotina</taxon>
        <taxon>Glomeromycetes</taxon>
        <taxon>Glomerales</taxon>
        <taxon>Glomeraceae</taxon>
        <taxon>Funneliformis</taxon>
    </lineage>
</organism>
<reference evidence="3" key="1">
    <citation type="submission" date="2022-08" db="EMBL/GenBank/DDBJ databases">
        <authorList>
            <person name="Kallberg Y."/>
            <person name="Tangrot J."/>
            <person name="Rosling A."/>
        </authorList>
    </citation>
    <scope>NUCLEOTIDE SEQUENCE</scope>
    <source>
        <strain evidence="3">Wild A</strain>
    </source>
</reference>
<feature type="domain" description="J" evidence="2">
    <location>
        <begin position="2"/>
        <end position="73"/>
    </location>
</feature>
<feature type="transmembrane region" description="Helical" evidence="1">
    <location>
        <begin position="482"/>
        <end position="504"/>
    </location>
</feature>
<dbReference type="InterPro" id="IPR036869">
    <property type="entry name" value="J_dom_sf"/>
</dbReference>
<name>A0A9W4SBH0_9GLOM</name>
<dbReference type="PANTHER" id="PTHR24074">
    <property type="entry name" value="CO-CHAPERONE PROTEIN DJLA"/>
    <property type="match status" value="1"/>
</dbReference>
<dbReference type="Gene3D" id="1.10.287.110">
    <property type="entry name" value="DnaJ domain"/>
    <property type="match status" value="1"/>
</dbReference>
<dbReference type="SMART" id="SM00271">
    <property type="entry name" value="DnaJ"/>
    <property type="match status" value="1"/>
</dbReference>
<dbReference type="InterPro" id="IPR050817">
    <property type="entry name" value="DjlA_DnaK_co-chaperone"/>
</dbReference>
<evidence type="ECO:0000313" key="4">
    <source>
        <dbReference type="Proteomes" id="UP001153678"/>
    </source>
</evidence>
<dbReference type="EMBL" id="CAMKVN010000030">
    <property type="protein sequence ID" value="CAI2162289.1"/>
    <property type="molecule type" value="Genomic_DNA"/>
</dbReference>
<dbReference type="PROSITE" id="PS50076">
    <property type="entry name" value="DNAJ_2"/>
    <property type="match status" value="1"/>
</dbReference>
<evidence type="ECO:0000256" key="1">
    <source>
        <dbReference type="SAM" id="Phobius"/>
    </source>
</evidence>
<protein>
    <submittedName>
        <fullName evidence="3">13556_t:CDS:1</fullName>
    </submittedName>
</protein>
<dbReference type="PRINTS" id="PR00625">
    <property type="entry name" value="JDOMAIN"/>
</dbReference>
<keyword evidence="1" id="KW-0472">Membrane</keyword>
<keyword evidence="4" id="KW-1185">Reference proteome</keyword>
<dbReference type="Pfam" id="PF00226">
    <property type="entry name" value="DnaJ"/>
    <property type="match status" value="1"/>
</dbReference>
<dbReference type="OrthoDB" id="445556at2759"/>
<proteinExistence type="predicted"/>
<sequence>MDHYGILGLPRTASERDIKLKYRRLVLLLHPDKAGVPTTQTLREEAEIRWADIQMAYDVLSDKNLKRNYDQDITCEFIWSGGKGYTHTTHNYPEKGYIPPVVAPPPETDPDRDYCCSNRCLEDLLIQKEINFTNSKCADHYYDSLKLGVGGLGYGGGTDILQADRDTAITGIENALNQNPPITNAELEVANQGWRNEIQNAPNGDTIQAIRNRVLLDITQKREVKNTNLTTRKNTAIDEIKTKLSEKPKIENSELNPGNQDQIKHNVFADISQKRQIKIPLIKLRAAAMEGDIVKAQSEGAINDIRERVLADIRNKRADKKDKARLDKLFSTNAYQSQLAEIKTIENRLRELNPTKYRERTKQLLNQHIKNNKLSEEELDEEALRAIAEVEQDPSSEKVNVAEEKIAVCGARKELKGILNKVDKIQNKQEKGALVNELLGFTNRNKFTEIAYHEKKSLIDNLISELTRGEVPNHHQNPEFPWLKVIGITALITLPIILIGFFILKFSSRRKKIKR</sequence>
<dbReference type="AlphaFoldDB" id="A0A9W4SBH0"/>
<gene>
    <name evidence="3" type="ORF">FWILDA_LOCUS482</name>
</gene>
<accession>A0A9W4SBH0</accession>
<dbReference type="SUPFAM" id="SSF46565">
    <property type="entry name" value="Chaperone J-domain"/>
    <property type="match status" value="1"/>
</dbReference>
<evidence type="ECO:0000313" key="3">
    <source>
        <dbReference type="EMBL" id="CAI2162289.1"/>
    </source>
</evidence>
<evidence type="ECO:0000259" key="2">
    <source>
        <dbReference type="PROSITE" id="PS50076"/>
    </source>
</evidence>
<dbReference type="InterPro" id="IPR001623">
    <property type="entry name" value="DnaJ_domain"/>
</dbReference>